<reference evidence="1 2" key="1">
    <citation type="submission" date="2013-05" db="EMBL/GenBank/DDBJ databases">
        <title>Draft genome of the parasitic nematode Anyclostoma ceylanicum.</title>
        <authorList>
            <person name="Mitreva M."/>
        </authorList>
    </citation>
    <scope>NUCLEOTIDE SEQUENCE [LARGE SCALE GENOMIC DNA]</scope>
</reference>
<protein>
    <submittedName>
        <fullName evidence="1">Uncharacterized protein</fullName>
    </submittedName>
</protein>
<accession>A0A0D6MD82</accession>
<keyword evidence="2" id="KW-1185">Reference proteome</keyword>
<proteinExistence type="predicted"/>
<dbReference type="EMBL" id="KE124783">
    <property type="protein sequence ID" value="EPB80207.1"/>
    <property type="molecule type" value="Genomic_DNA"/>
</dbReference>
<organism evidence="1 2">
    <name type="scientific">Ancylostoma ceylanicum</name>
    <dbReference type="NCBI Taxonomy" id="53326"/>
    <lineage>
        <taxon>Eukaryota</taxon>
        <taxon>Metazoa</taxon>
        <taxon>Ecdysozoa</taxon>
        <taxon>Nematoda</taxon>
        <taxon>Chromadorea</taxon>
        <taxon>Rhabditida</taxon>
        <taxon>Rhabditina</taxon>
        <taxon>Rhabditomorpha</taxon>
        <taxon>Strongyloidea</taxon>
        <taxon>Ancylostomatidae</taxon>
        <taxon>Ancylostomatinae</taxon>
        <taxon>Ancylostoma</taxon>
    </lineage>
</organism>
<dbReference type="AlphaFoldDB" id="A0A0D6MD82"/>
<gene>
    <name evidence="1" type="ORF">ANCCEY_00762</name>
</gene>
<evidence type="ECO:0000313" key="2">
    <source>
        <dbReference type="Proteomes" id="UP000054495"/>
    </source>
</evidence>
<sequence length="337" mass="38954">MWVRLLGAHLQEQLHVGEAEREKARKTSWQKHIWQGFAGKCQGIVENPSQPWLKHTSKPISEVFEKCQPRGYNPDDRVLPTLGGLSEQYPYSFKCTLMYKDYYLAEPYVININVTYELNEPQLAAICYGGGDDVIFINTTCKSAIKHYLPPHKSYGLRGITPPKSKYYSNTAGAPIQCLYSTAAVNSGLAIRFLVAKDTPRTGTLLCVLDPPRAKLGTVTTSSMQTPHYSRIDEHLFPCRHLDLRIDEHHYRHIHYNFRTNDDLLQHNQLDSRVDEFFIHHRQHGSSVDDLFIHHRQNDFRLDDSFIHHRQHDSRADELSIHTNQLDFRSGHKNDIL</sequence>
<evidence type="ECO:0000313" key="1">
    <source>
        <dbReference type="EMBL" id="EPB80207.1"/>
    </source>
</evidence>
<dbReference type="Proteomes" id="UP000054495">
    <property type="component" value="Unassembled WGS sequence"/>
</dbReference>
<name>A0A0D6MD82_9BILA</name>